<dbReference type="FunFam" id="1.10.287.130:FF:000002">
    <property type="entry name" value="Two-component osmosensing histidine kinase"/>
    <property type="match status" value="1"/>
</dbReference>
<dbReference type="InterPro" id="IPR003594">
    <property type="entry name" value="HATPase_dom"/>
</dbReference>
<dbReference type="CDD" id="cd17546">
    <property type="entry name" value="REC_hyHK_CKI1_RcsC-like"/>
    <property type="match status" value="1"/>
</dbReference>
<evidence type="ECO:0000256" key="3">
    <source>
        <dbReference type="ARBA" id="ARBA00012438"/>
    </source>
</evidence>
<dbReference type="InterPro" id="IPR036641">
    <property type="entry name" value="HPT_dom_sf"/>
</dbReference>
<dbReference type="Gene3D" id="3.30.565.10">
    <property type="entry name" value="Histidine kinase-like ATPase, C-terminal domain"/>
    <property type="match status" value="1"/>
</dbReference>
<dbReference type="InterPro" id="IPR008207">
    <property type="entry name" value="Sig_transdc_His_kin_Hpt_dom"/>
</dbReference>
<dbReference type="PRINTS" id="PR00344">
    <property type="entry name" value="BCTRLSENSOR"/>
</dbReference>
<dbReference type="Proteomes" id="UP000184248">
    <property type="component" value="Unassembled WGS sequence"/>
</dbReference>
<dbReference type="InterPro" id="IPR036097">
    <property type="entry name" value="HisK_dim/P_sf"/>
</dbReference>
<keyword evidence="7 19" id="KW-0812">Transmembrane</keyword>
<evidence type="ECO:0000256" key="15">
    <source>
        <dbReference type="ARBA" id="ARBA00068150"/>
    </source>
</evidence>
<evidence type="ECO:0000256" key="18">
    <source>
        <dbReference type="SAM" id="Coils"/>
    </source>
</evidence>
<dbReference type="PANTHER" id="PTHR45339">
    <property type="entry name" value="HYBRID SIGNAL TRANSDUCTION HISTIDINE KINASE J"/>
    <property type="match status" value="1"/>
</dbReference>
<dbReference type="PROSITE" id="PS50110">
    <property type="entry name" value="RESPONSE_REGULATORY"/>
    <property type="match status" value="1"/>
</dbReference>
<evidence type="ECO:0000256" key="5">
    <source>
        <dbReference type="ARBA" id="ARBA00022553"/>
    </source>
</evidence>
<evidence type="ECO:0000256" key="11">
    <source>
        <dbReference type="ARBA" id="ARBA00022989"/>
    </source>
</evidence>
<feature type="domain" description="Response regulatory" evidence="21">
    <location>
        <begin position="477"/>
        <end position="594"/>
    </location>
</feature>
<evidence type="ECO:0000256" key="1">
    <source>
        <dbReference type="ARBA" id="ARBA00000085"/>
    </source>
</evidence>
<keyword evidence="13 19" id="KW-0472">Membrane</keyword>
<feature type="domain" description="HPt" evidence="22">
    <location>
        <begin position="627"/>
        <end position="723"/>
    </location>
</feature>
<evidence type="ECO:0000256" key="12">
    <source>
        <dbReference type="ARBA" id="ARBA00023012"/>
    </source>
</evidence>
<dbReference type="Pfam" id="PF00072">
    <property type="entry name" value="Response_reg"/>
    <property type="match status" value="1"/>
</dbReference>
<dbReference type="SUPFAM" id="SSF47226">
    <property type="entry name" value="Histidine-containing phosphotransfer domain, HPT domain"/>
    <property type="match status" value="1"/>
</dbReference>
<evidence type="ECO:0000256" key="4">
    <source>
        <dbReference type="ARBA" id="ARBA00022475"/>
    </source>
</evidence>
<name>A0A1M6R6T6_9GAMM</name>
<protein>
    <recommendedName>
        <fullName evidence="15">Sensory/regulatory protein RpfC</fullName>
        <ecNumber evidence="3">2.7.13.3</ecNumber>
    </recommendedName>
</protein>
<evidence type="ECO:0000256" key="17">
    <source>
        <dbReference type="PROSITE-ProRule" id="PRU00169"/>
    </source>
</evidence>
<comment type="catalytic activity">
    <reaction evidence="1">
        <text>ATP + protein L-histidine = ADP + protein N-phospho-L-histidine.</text>
        <dbReference type="EC" id="2.7.13.3"/>
    </reaction>
</comment>
<evidence type="ECO:0000256" key="6">
    <source>
        <dbReference type="ARBA" id="ARBA00022679"/>
    </source>
</evidence>
<accession>A0A1M6R6T6</accession>
<keyword evidence="9" id="KW-0418">Kinase</keyword>
<dbReference type="GO" id="GO:0000155">
    <property type="term" value="F:phosphorelay sensor kinase activity"/>
    <property type="evidence" value="ECO:0007669"/>
    <property type="project" value="InterPro"/>
</dbReference>
<keyword evidence="6" id="KW-0808">Transferase</keyword>
<dbReference type="FunFam" id="3.30.565.10:FF:000010">
    <property type="entry name" value="Sensor histidine kinase RcsC"/>
    <property type="match status" value="1"/>
</dbReference>
<dbReference type="GO" id="GO:0005524">
    <property type="term" value="F:ATP binding"/>
    <property type="evidence" value="ECO:0007669"/>
    <property type="project" value="UniProtKB-KW"/>
</dbReference>
<feature type="transmembrane region" description="Helical" evidence="19">
    <location>
        <begin position="172"/>
        <end position="196"/>
    </location>
</feature>
<dbReference type="Pfam" id="PF00512">
    <property type="entry name" value="HisKA"/>
    <property type="match status" value="1"/>
</dbReference>
<keyword evidence="24" id="KW-1185">Reference proteome</keyword>
<dbReference type="Pfam" id="PF01627">
    <property type="entry name" value="Hpt"/>
    <property type="match status" value="1"/>
</dbReference>
<dbReference type="SUPFAM" id="SSF52172">
    <property type="entry name" value="CheY-like"/>
    <property type="match status" value="1"/>
</dbReference>
<dbReference type="RefSeq" id="WP_064699558.1">
    <property type="nucleotide sequence ID" value="NZ_BDEO01000007.1"/>
</dbReference>
<evidence type="ECO:0000313" key="24">
    <source>
        <dbReference type="Proteomes" id="UP000184248"/>
    </source>
</evidence>
<feature type="transmembrane region" description="Helical" evidence="19">
    <location>
        <begin position="12"/>
        <end position="32"/>
    </location>
</feature>
<dbReference type="SMART" id="SM00387">
    <property type="entry name" value="HATPase_c"/>
    <property type="match status" value="1"/>
</dbReference>
<reference evidence="24" key="1">
    <citation type="submission" date="2016-11" db="EMBL/GenBank/DDBJ databases">
        <authorList>
            <person name="Varghese N."/>
            <person name="Submissions S."/>
        </authorList>
    </citation>
    <scope>NUCLEOTIDE SEQUENCE [LARGE SCALE GENOMIC DNA]</scope>
    <source>
        <strain evidence="24">ALO Sharm</strain>
    </source>
</reference>
<dbReference type="SMART" id="SM00388">
    <property type="entry name" value="HisKA"/>
    <property type="match status" value="1"/>
</dbReference>
<sequence length="723" mass="79157">MLQQYPLRLKLGAISALVLFAGALLVVGLVAWRQDSLIWRVGEDATWHAYKLDRDVVQLRNFLAVQEPGEGALEDVRLRFELLYSRLTLLKGGEIADLIAAIPLAEQLSGKIEQHLEALDAILSEADTLDAATRARMSRQLVALSEPTERLIVTINGHLAEASTRERGRLKWLYGLLLVLILAMSVSAMMVVTFLIRESRDNAAARRALEALSDELEVTARRAESASQAKSEFLATVSHEIRTPLNGVIGMSELLVEHRLPEGARHYADTIHDSAQRLLELINDILDFSKIEAGRLDLETRSLSLAELVNGALSLFAPRAEAQGVRLVAWIDPALPTHVVSDPGRLRQILLNLLSNAIKFTAQGEVRVEAFVTDEGELGIDVIDSGCGIDEQRQSKLFEPFQQGDPSTARRFGGTGLGLAICKRLTEAMGGRIGMESQLHVGSRCWVRLPLVVGAEDTALPESGARREDDDLLSGARLLVVEDNPVNQQVATAMLNKLGCRVGLASSGHEALERLETERFDLVFMDVQMPDMDGLEVTRQIRERGGWMAEVPIVAMTAGGPGGDQARCLAAGMNGYLVKPLFQDALQAMLRRHLHRGTDEVETTSVSPGAEQWLDEEVIGALKESLGDDDLAALVARYRDQSREHLAALRDAVTRRDGEAMRQQAHQLKGESASLGAVKVAEAALRLERAGKDAALDNAEAEVRHLETLLARTLQAFDDLLPR</sequence>
<dbReference type="InterPro" id="IPR005467">
    <property type="entry name" value="His_kinase_dom"/>
</dbReference>
<dbReference type="EMBL" id="FRAL01000002">
    <property type="protein sequence ID" value="SHK28172.1"/>
    <property type="molecule type" value="Genomic_DNA"/>
</dbReference>
<feature type="modified residue" description="Phosphohistidine" evidence="16">
    <location>
        <position position="666"/>
    </location>
</feature>
<evidence type="ECO:0000259" key="21">
    <source>
        <dbReference type="PROSITE" id="PS50110"/>
    </source>
</evidence>
<proteinExistence type="predicted"/>
<dbReference type="EC" id="2.7.13.3" evidence="3"/>
<feature type="modified residue" description="4-aspartylphosphate" evidence="17">
    <location>
        <position position="526"/>
    </location>
</feature>
<dbReference type="SUPFAM" id="SSF55874">
    <property type="entry name" value="ATPase domain of HSP90 chaperone/DNA topoisomerase II/histidine kinase"/>
    <property type="match status" value="1"/>
</dbReference>
<dbReference type="CDD" id="cd00082">
    <property type="entry name" value="HisKA"/>
    <property type="match status" value="1"/>
</dbReference>
<dbReference type="CDD" id="cd00088">
    <property type="entry name" value="HPT"/>
    <property type="match status" value="1"/>
</dbReference>
<evidence type="ECO:0000256" key="7">
    <source>
        <dbReference type="ARBA" id="ARBA00022692"/>
    </source>
</evidence>
<dbReference type="InterPro" id="IPR001789">
    <property type="entry name" value="Sig_transdc_resp-reg_receiver"/>
</dbReference>
<feature type="coiled-coil region" evidence="18">
    <location>
        <begin position="195"/>
        <end position="229"/>
    </location>
</feature>
<dbReference type="PROSITE" id="PS50109">
    <property type="entry name" value="HIS_KIN"/>
    <property type="match status" value="1"/>
</dbReference>
<evidence type="ECO:0000256" key="13">
    <source>
        <dbReference type="ARBA" id="ARBA00023136"/>
    </source>
</evidence>
<evidence type="ECO:0000256" key="19">
    <source>
        <dbReference type="SAM" id="Phobius"/>
    </source>
</evidence>
<feature type="domain" description="Histidine kinase" evidence="20">
    <location>
        <begin position="236"/>
        <end position="453"/>
    </location>
</feature>
<evidence type="ECO:0000256" key="2">
    <source>
        <dbReference type="ARBA" id="ARBA00004651"/>
    </source>
</evidence>
<evidence type="ECO:0000256" key="14">
    <source>
        <dbReference type="ARBA" id="ARBA00064003"/>
    </source>
</evidence>
<evidence type="ECO:0000313" key="23">
    <source>
        <dbReference type="EMBL" id="SHK28172.1"/>
    </source>
</evidence>
<dbReference type="InterPro" id="IPR011006">
    <property type="entry name" value="CheY-like_superfamily"/>
</dbReference>
<dbReference type="GO" id="GO:0005886">
    <property type="term" value="C:plasma membrane"/>
    <property type="evidence" value="ECO:0007669"/>
    <property type="project" value="UniProtKB-SubCell"/>
</dbReference>
<evidence type="ECO:0000259" key="22">
    <source>
        <dbReference type="PROSITE" id="PS50894"/>
    </source>
</evidence>
<evidence type="ECO:0000256" key="16">
    <source>
        <dbReference type="PROSITE-ProRule" id="PRU00110"/>
    </source>
</evidence>
<comment type="subunit">
    <text evidence="14">At low DSF concentrations, interacts with RpfF.</text>
</comment>
<evidence type="ECO:0000256" key="10">
    <source>
        <dbReference type="ARBA" id="ARBA00022840"/>
    </source>
</evidence>
<dbReference type="PANTHER" id="PTHR45339:SF1">
    <property type="entry name" value="HYBRID SIGNAL TRANSDUCTION HISTIDINE KINASE J"/>
    <property type="match status" value="1"/>
</dbReference>
<evidence type="ECO:0000259" key="20">
    <source>
        <dbReference type="PROSITE" id="PS50109"/>
    </source>
</evidence>
<keyword evidence="12" id="KW-0902">Two-component regulatory system</keyword>
<organism evidence="23 24">
    <name type="scientific">Halomonas caseinilytica</name>
    <dbReference type="NCBI Taxonomy" id="438744"/>
    <lineage>
        <taxon>Bacteria</taxon>
        <taxon>Pseudomonadati</taxon>
        <taxon>Pseudomonadota</taxon>
        <taxon>Gammaproteobacteria</taxon>
        <taxon>Oceanospirillales</taxon>
        <taxon>Halomonadaceae</taxon>
        <taxon>Halomonas</taxon>
    </lineage>
</organism>
<dbReference type="SUPFAM" id="SSF47384">
    <property type="entry name" value="Homodimeric domain of signal transducing histidine kinase"/>
    <property type="match status" value="1"/>
</dbReference>
<keyword evidence="11 19" id="KW-1133">Transmembrane helix</keyword>
<evidence type="ECO:0000256" key="9">
    <source>
        <dbReference type="ARBA" id="ARBA00022777"/>
    </source>
</evidence>
<dbReference type="Pfam" id="PF02518">
    <property type="entry name" value="HATPase_c"/>
    <property type="match status" value="1"/>
</dbReference>
<dbReference type="SMART" id="SM00073">
    <property type="entry name" value="HPT"/>
    <property type="match status" value="1"/>
</dbReference>
<dbReference type="InterPro" id="IPR004358">
    <property type="entry name" value="Sig_transdc_His_kin-like_C"/>
</dbReference>
<dbReference type="AlphaFoldDB" id="A0A1M6R6T6"/>
<comment type="subcellular location">
    <subcellularLocation>
        <location evidence="2">Cell membrane</location>
        <topology evidence="2">Multi-pass membrane protein</topology>
    </subcellularLocation>
</comment>
<gene>
    <name evidence="23" type="ORF">SAMN05192556_102234</name>
</gene>
<dbReference type="Gene3D" id="1.20.120.160">
    <property type="entry name" value="HPT domain"/>
    <property type="match status" value="1"/>
</dbReference>
<dbReference type="CDD" id="cd16922">
    <property type="entry name" value="HATPase_EvgS-ArcB-TorS-like"/>
    <property type="match status" value="1"/>
</dbReference>
<dbReference type="OrthoDB" id="9797243at2"/>
<dbReference type="Gene3D" id="3.40.50.2300">
    <property type="match status" value="1"/>
</dbReference>
<dbReference type="InterPro" id="IPR036890">
    <property type="entry name" value="HATPase_C_sf"/>
</dbReference>
<keyword evidence="5 17" id="KW-0597">Phosphoprotein</keyword>
<keyword evidence="8" id="KW-0547">Nucleotide-binding</keyword>
<dbReference type="SMART" id="SM00448">
    <property type="entry name" value="REC"/>
    <property type="match status" value="1"/>
</dbReference>
<keyword evidence="4" id="KW-1003">Cell membrane</keyword>
<keyword evidence="18" id="KW-0175">Coiled coil</keyword>
<dbReference type="PROSITE" id="PS50894">
    <property type="entry name" value="HPT"/>
    <property type="match status" value="1"/>
</dbReference>
<dbReference type="InterPro" id="IPR003661">
    <property type="entry name" value="HisK_dim/P_dom"/>
</dbReference>
<keyword evidence="10" id="KW-0067">ATP-binding</keyword>
<dbReference type="Gene3D" id="1.10.287.130">
    <property type="match status" value="1"/>
</dbReference>
<evidence type="ECO:0000256" key="8">
    <source>
        <dbReference type="ARBA" id="ARBA00022741"/>
    </source>
</evidence>